<keyword evidence="1 3" id="KW-0378">Hydrolase</keyword>
<gene>
    <name evidence="3 7" type="primary">ade</name>
    <name evidence="7" type="ORF">KQI89_15620</name>
</gene>
<dbReference type="Pfam" id="PF01979">
    <property type="entry name" value="Amidohydro_1"/>
    <property type="match status" value="1"/>
</dbReference>
<dbReference type="InterPro" id="IPR006680">
    <property type="entry name" value="Amidohydro-rel"/>
</dbReference>
<organism evidence="7 8">
    <name type="scientific">Clostridium simiarum</name>
    <dbReference type="NCBI Taxonomy" id="2841506"/>
    <lineage>
        <taxon>Bacteria</taxon>
        <taxon>Bacillati</taxon>
        <taxon>Bacillota</taxon>
        <taxon>Clostridia</taxon>
        <taxon>Eubacteriales</taxon>
        <taxon>Clostridiaceae</taxon>
        <taxon>Clostridium</taxon>
    </lineage>
</organism>
<dbReference type="PANTHER" id="PTHR11113:SF2">
    <property type="entry name" value="ADENINE DEAMINASE"/>
    <property type="match status" value="1"/>
</dbReference>
<comment type="cofactor">
    <cofactor evidence="3">
        <name>Mn(2+)</name>
        <dbReference type="ChEBI" id="CHEBI:29035"/>
    </cofactor>
</comment>
<evidence type="ECO:0000256" key="2">
    <source>
        <dbReference type="ARBA" id="ARBA00023211"/>
    </source>
</evidence>
<protein>
    <recommendedName>
        <fullName evidence="3">Adenine deaminase</fullName>
        <shortName evidence="3">Adenase</shortName>
        <shortName evidence="3">Adenine aminase</shortName>
        <ecNumber evidence="3">3.5.4.2</ecNumber>
    </recommendedName>
</protein>
<accession>A0ABS6F3S2</accession>
<keyword evidence="8" id="KW-1185">Reference proteome</keyword>
<comment type="caution">
    <text evidence="7">The sequence shown here is derived from an EMBL/GenBank/DDBJ whole genome shotgun (WGS) entry which is preliminary data.</text>
</comment>
<proteinExistence type="inferred from homology"/>
<evidence type="ECO:0000259" key="5">
    <source>
        <dbReference type="Pfam" id="PF01979"/>
    </source>
</evidence>
<dbReference type="InterPro" id="IPR026912">
    <property type="entry name" value="Adenine_deam_C"/>
</dbReference>
<evidence type="ECO:0000259" key="4">
    <source>
        <dbReference type="Pfam" id="PF00449"/>
    </source>
</evidence>
<name>A0ABS6F3S2_9CLOT</name>
<dbReference type="NCBIfam" id="TIGR01178">
    <property type="entry name" value="ade"/>
    <property type="match status" value="1"/>
</dbReference>
<feature type="domain" description="Amidohydrolase-related" evidence="5">
    <location>
        <begin position="66"/>
        <end position="349"/>
    </location>
</feature>
<dbReference type="Proteomes" id="UP000736583">
    <property type="component" value="Unassembled WGS sequence"/>
</dbReference>
<dbReference type="HAMAP" id="MF_01518">
    <property type="entry name" value="Adenine_deamin"/>
    <property type="match status" value="1"/>
</dbReference>
<dbReference type="Pfam" id="PF00449">
    <property type="entry name" value="Urease_alpha"/>
    <property type="match status" value="1"/>
</dbReference>
<dbReference type="RefSeq" id="WP_216457859.1">
    <property type="nucleotide sequence ID" value="NZ_JAHLQL010000007.1"/>
</dbReference>
<dbReference type="InterPro" id="IPR006679">
    <property type="entry name" value="Adenine_deam"/>
</dbReference>
<dbReference type="InterPro" id="IPR011612">
    <property type="entry name" value="Urease_alpha_N_dom"/>
</dbReference>
<dbReference type="CDD" id="cd01295">
    <property type="entry name" value="AdeC"/>
    <property type="match status" value="1"/>
</dbReference>
<sequence>MNKKTFMEQIRAAAKHEVCDLVIKNINIVDVFQSDIFTGDVAIKNGYIVGLGNYNGQVTIDGTDKYICPGLIDAHAHIESSLTTPNEYYKVALLHGITSMITDPHEIANVLGTKGIELMMNLSHKLPLDFYFMLSSCVPATAFESSGAKLESEDLLPLYERDRVLGLAEVMNSPAVLNCDENMINKIWDAREKGLVIDGHGAGFSEDMINTYTTANITTDHECHNAEEVIDRLRRGMYVLIREGTVAKNLKELIKATNIANSRRVCFCTDDKHIDDLIENGSIDQSIKMAIEHGLKPETAIQMSTLNTAECYNLKHKGAIAPGFIADFIILDDLESFKINSVYKNGQLVVKDNKLLHKMEKNNYIYDFKNSITLPKIDKESFKINLKHKKKLNVIEIIPNKLESNHLKINIDELNNTEEFIGDIEKDLIKIAVIERHKGNGNIGLGVIKGLNIKSGAIATTIAHDSHNMIVSGCNDEDMVFATEELQRIGGGIIVVKDKKVLASIQLEIAGLITSRGLKEVVSELNKLHEAIGEIAPSINFNPFLTLSFLSLPVIPTLKITDKGLFDVTKFDFINIVE</sequence>
<comment type="catalytic activity">
    <reaction evidence="3">
        <text>adenine + H2O + H(+) = hypoxanthine + NH4(+)</text>
        <dbReference type="Rhea" id="RHEA:23688"/>
        <dbReference type="ChEBI" id="CHEBI:15377"/>
        <dbReference type="ChEBI" id="CHEBI:15378"/>
        <dbReference type="ChEBI" id="CHEBI:16708"/>
        <dbReference type="ChEBI" id="CHEBI:17368"/>
        <dbReference type="ChEBI" id="CHEBI:28938"/>
        <dbReference type="EC" id="3.5.4.2"/>
    </reaction>
</comment>
<dbReference type="GO" id="GO:0000034">
    <property type="term" value="F:adenine deaminase activity"/>
    <property type="evidence" value="ECO:0007669"/>
    <property type="project" value="UniProtKB-EC"/>
</dbReference>
<dbReference type="PANTHER" id="PTHR11113">
    <property type="entry name" value="N-ACETYLGLUCOSAMINE-6-PHOSPHATE DEACETYLASE"/>
    <property type="match status" value="1"/>
</dbReference>
<evidence type="ECO:0000259" key="6">
    <source>
        <dbReference type="Pfam" id="PF13382"/>
    </source>
</evidence>
<feature type="domain" description="Adenine deaminase C-terminal" evidence="6">
    <location>
        <begin position="417"/>
        <end position="571"/>
    </location>
</feature>
<evidence type="ECO:0000256" key="1">
    <source>
        <dbReference type="ARBA" id="ARBA00022801"/>
    </source>
</evidence>
<dbReference type="EMBL" id="JAHLQL010000007">
    <property type="protein sequence ID" value="MBU5593177.1"/>
    <property type="molecule type" value="Genomic_DNA"/>
</dbReference>
<evidence type="ECO:0000313" key="7">
    <source>
        <dbReference type="EMBL" id="MBU5593177.1"/>
    </source>
</evidence>
<dbReference type="EC" id="3.5.4.2" evidence="3"/>
<reference evidence="7 8" key="1">
    <citation type="submission" date="2021-06" db="EMBL/GenBank/DDBJ databases">
        <authorList>
            <person name="Sun Q."/>
            <person name="Li D."/>
        </authorList>
    </citation>
    <scope>NUCLEOTIDE SEQUENCE [LARGE SCALE GENOMIC DNA]</scope>
    <source>
        <strain evidence="7 8">MSJ-4</strain>
    </source>
</reference>
<feature type="domain" description="Urease alpha-subunit N-terminal" evidence="4">
    <location>
        <begin position="7"/>
        <end position="65"/>
    </location>
</feature>
<evidence type="ECO:0000256" key="3">
    <source>
        <dbReference type="HAMAP-Rule" id="MF_01518"/>
    </source>
</evidence>
<evidence type="ECO:0000313" key="8">
    <source>
        <dbReference type="Proteomes" id="UP000736583"/>
    </source>
</evidence>
<comment type="similarity">
    <text evidence="3">Belongs to the metallo-dependent hydrolases superfamily. Adenine deaminase family.</text>
</comment>
<keyword evidence="2 3" id="KW-0464">Manganese</keyword>
<dbReference type="Pfam" id="PF13382">
    <property type="entry name" value="Adenine_deam_C"/>
    <property type="match status" value="1"/>
</dbReference>